<dbReference type="Proteomes" id="UP000521943">
    <property type="component" value="Unassembled WGS sequence"/>
</dbReference>
<evidence type="ECO:0000313" key="2">
    <source>
        <dbReference type="Proteomes" id="UP000521943"/>
    </source>
</evidence>
<sequence>MASTTPTESRSPSPGPTLIQTNFRDLLDMSVNNPYAQAGWSNPQNPWSVNDNSAQFPAAPPSIYGALPFAAPRKQSPLLSFQISGMNPDVLNSIVMGPNARHCFSIATMVRNDQGAPIARIEWHQRPVVEVENMIPKTMASQLLPLSRDMSYRTMLVKGKPYAWMTHNGTIRLYNTAYSPAEMLGSLTRGHNAITLNVAADAIHHGMLEVTVVVAILLYSGRNID</sequence>
<comment type="caution">
    <text evidence="1">The sequence shown here is derived from an EMBL/GenBank/DDBJ whole genome shotgun (WGS) entry which is preliminary data.</text>
</comment>
<dbReference type="AlphaFoldDB" id="A0A8H6MCJ7"/>
<name>A0A8H6MCJ7_9AGAR</name>
<dbReference type="OrthoDB" id="3191568at2759"/>
<organism evidence="1 2">
    <name type="scientific">Ephemerocybe angulata</name>
    <dbReference type="NCBI Taxonomy" id="980116"/>
    <lineage>
        <taxon>Eukaryota</taxon>
        <taxon>Fungi</taxon>
        <taxon>Dikarya</taxon>
        <taxon>Basidiomycota</taxon>
        <taxon>Agaricomycotina</taxon>
        <taxon>Agaricomycetes</taxon>
        <taxon>Agaricomycetidae</taxon>
        <taxon>Agaricales</taxon>
        <taxon>Agaricineae</taxon>
        <taxon>Psathyrellaceae</taxon>
        <taxon>Ephemerocybe</taxon>
    </lineage>
</organism>
<gene>
    <name evidence="1" type="ORF">DFP72DRAFT_871234</name>
</gene>
<reference evidence="1 2" key="1">
    <citation type="submission" date="2020-07" db="EMBL/GenBank/DDBJ databases">
        <title>Comparative genomics of pyrophilous fungi reveals a link between fire events and developmental genes.</title>
        <authorList>
            <consortium name="DOE Joint Genome Institute"/>
            <person name="Steindorff A.S."/>
            <person name="Carver A."/>
            <person name="Calhoun S."/>
            <person name="Stillman K."/>
            <person name="Liu H."/>
            <person name="Lipzen A."/>
            <person name="Pangilinan J."/>
            <person name="Labutti K."/>
            <person name="Bruns T.D."/>
            <person name="Grigoriev I.V."/>
        </authorList>
    </citation>
    <scope>NUCLEOTIDE SEQUENCE [LARGE SCALE GENOMIC DNA]</scope>
    <source>
        <strain evidence="1 2">CBS 144469</strain>
    </source>
</reference>
<proteinExistence type="predicted"/>
<protein>
    <submittedName>
        <fullName evidence="1">Uncharacterized protein</fullName>
    </submittedName>
</protein>
<keyword evidence="2" id="KW-1185">Reference proteome</keyword>
<evidence type="ECO:0000313" key="1">
    <source>
        <dbReference type="EMBL" id="KAF6764238.1"/>
    </source>
</evidence>
<accession>A0A8H6MCJ7</accession>
<dbReference type="EMBL" id="JACGCI010000004">
    <property type="protein sequence ID" value="KAF6764238.1"/>
    <property type="molecule type" value="Genomic_DNA"/>
</dbReference>